<feature type="domain" description="ABC transporter" evidence="12">
    <location>
        <begin position="360"/>
        <end position="562"/>
    </location>
</feature>
<dbReference type="InterPro" id="IPR003439">
    <property type="entry name" value="ABC_transporter-like_ATP-bd"/>
</dbReference>
<dbReference type="GO" id="GO:0005524">
    <property type="term" value="F:ATP binding"/>
    <property type="evidence" value="ECO:0007669"/>
    <property type="project" value="UniProtKB-KW"/>
</dbReference>
<dbReference type="Gene3D" id="1.20.1560.10">
    <property type="entry name" value="ABC transporter type 1, transmembrane domain"/>
    <property type="match status" value="1"/>
</dbReference>
<evidence type="ECO:0000256" key="4">
    <source>
        <dbReference type="ARBA" id="ARBA00022741"/>
    </source>
</evidence>
<keyword evidence="2" id="KW-0997">Cell inner membrane</keyword>
<dbReference type="CDD" id="cd03228">
    <property type="entry name" value="ABCC_MRP_Like"/>
    <property type="match status" value="1"/>
</dbReference>
<dbReference type="InterPro" id="IPR039421">
    <property type="entry name" value="Type_1_exporter"/>
</dbReference>
<keyword evidence="8 11" id="KW-0472">Membrane</keyword>
<organism evidence="14 15">
    <name type="scientific">Corynebacterium anserum</name>
    <dbReference type="NCBI Taxonomy" id="2684406"/>
    <lineage>
        <taxon>Bacteria</taxon>
        <taxon>Bacillati</taxon>
        <taxon>Actinomycetota</taxon>
        <taxon>Actinomycetes</taxon>
        <taxon>Mycobacteriales</taxon>
        <taxon>Corynebacteriaceae</taxon>
        <taxon>Corynebacterium</taxon>
    </lineage>
</organism>
<comment type="similarity">
    <text evidence="9">Belongs to the ABC transporter superfamily. Siderophore-Fe(3+) uptake transporter (SIUT) (TC 3.A.1.21) family.</text>
</comment>
<dbReference type="Pfam" id="PF00005">
    <property type="entry name" value="ABC_tran"/>
    <property type="match status" value="1"/>
</dbReference>
<keyword evidence="15" id="KW-1185">Reference proteome</keyword>
<dbReference type="InterPro" id="IPR011527">
    <property type="entry name" value="ABC1_TM_dom"/>
</dbReference>
<reference evidence="14 15" key="1">
    <citation type="submission" date="2019-12" db="EMBL/GenBank/DDBJ databases">
        <title>Corynebacterium sp. nov., isolated from feces of the Anser Albifrons in China.</title>
        <authorList>
            <person name="Liu Q."/>
        </authorList>
    </citation>
    <scope>NUCLEOTIDE SEQUENCE [LARGE SCALE GENOMIC DNA]</scope>
    <source>
        <strain evidence="14 15">23H37-10</strain>
    </source>
</reference>
<keyword evidence="3 11" id="KW-0812">Transmembrane</keyword>
<protein>
    <submittedName>
        <fullName evidence="14">ATP-binding cassette domain-containing protein</fullName>
    </submittedName>
</protein>
<comment type="subcellular location">
    <subcellularLocation>
        <location evidence="1">Cell inner membrane</location>
        <topology evidence="1">Multi-pass membrane protein</topology>
    </subcellularLocation>
</comment>
<feature type="domain" description="ABC transmembrane type-1" evidence="13">
    <location>
        <begin position="22"/>
        <end position="262"/>
    </location>
</feature>
<evidence type="ECO:0000256" key="7">
    <source>
        <dbReference type="ARBA" id="ARBA00022989"/>
    </source>
</evidence>
<evidence type="ECO:0000313" key="15">
    <source>
        <dbReference type="Proteomes" id="UP000515275"/>
    </source>
</evidence>
<dbReference type="Proteomes" id="UP000515275">
    <property type="component" value="Chromosome"/>
</dbReference>
<evidence type="ECO:0000256" key="1">
    <source>
        <dbReference type="ARBA" id="ARBA00004429"/>
    </source>
</evidence>
<dbReference type="GO" id="GO:0016887">
    <property type="term" value="F:ATP hydrolysis activity"/>
    <property type="evidence" value="ECO:0007669"/>
    <property type="project" value="InterPro"/>
</dbReference>
<feature type="compositionally biased region" description="Polar residues" evidence="10">
    <location>
        <begin position="329"/>
        <end position="346"/>
    </location>
</feature>
<dbReference type="PANTHER" id="PTHR24221">
    <property type="entry name" value="ATP-BINDING CASSETTE SUB-FAMILY B"/>
    <property type="match status" value="1"/>
</dbReference>
<dbReference type="SMART" id="SM00382">
    <property type="entry name" value="AAA"/>
    <property type="match status" value="1"/>
</dbReference>
<dbReference type="InterPro" id="IPR003593">
    <property type="entry name" value="AAA+_ATPase"/>
</dbReference>
<dbReference type="AlphaFoldDB" id="A0A7G7YPZ7"/>
<dbReference type="GO" id="GO:0140359">
    <property type="term" value="F:ABC-type transporter activity"/>
    <property type="evidence" value="ECO:0007669"/>
    <property type="project" value="InterPro"/>
</dbReference>
<keyword evidence="2" id="KW-1003">Cell membrane</keyword>
<feature type="transmembrane region" description="Helical" evidence="11">
    <location>
        <begin position="156"/>
        <end position="178"/>
    </location>
</feature>
<dbReference type="SUPFAM" id="SSF52540">
    <property type="entry name" value="P-loop containing nucleoside triphosphate hydrolases"/>
    <property type="match status" value="1"/>
</dbReference>
<dbReference type="GO" id="GO:0005886">
    <property type="term" value="C:plasma membrane"/>
    <property type="evidence" value="ECO:0007669"/>
    <property type="project" value="UniProtKB-SubCell"/>
</dbReference>
<keyword evidence="6" id="KW-1278">Translocase</keyword>
<sequence length="562" mass="59743">MTLGSFLRGFLPALKGSRGIFIATVVAGAVQLLSAAGATSVSGLIIGRAVTGQDPDLGRWGWLLAMCVLGAGLGTWWEMYVAHDLAYRVLAELRTALFRKLTRILPPRRRTGRSGDLVTTAVGDIEQLEWFFAHIAAQVLTVSIATLTGVIGLGVLVPWMIAVLLPAIVLILAVPWIVHRWAQRQAAQQREELGALGSDIVDVVDGMPDLIYANALDAALADVDEHTEALTRQRIRASIREGVEQALTTSIIALASVGSLLVVYLTHIDASLAPVIVGLSGATLAAPALLSTVLLQAGAIREAGERVLNIMNTPAETQEPSSEDAESLPSRSLPSVSAPCRSSSVGETRERMATSGLAALCLEHVHFSWDGVHPVLNDVCLEVAPGEILALTGASGRGKTTCIALAQRLYDPDDGVVRIFGVDVRRLPDVSLRQAVAVVPQEVQTFNGTIEDNLLLACPEATASEMRQALTAAGLEDFSLDREVGSRTQGLSGGQRTRLGVARALLVRPRVLLLDETSAHLDNATEELILSTVRRMASEGTAVMIVTHRPSTQAAADRVVEL</sequence>
<dbReference type="InterPro" id="IPR036640">
    <property type="entry name" value="ABC1_TM_sf"/>
</dbReference>
<dbReference type="EMBL" id="CP046883">
    <property type="protein sequence ID" value="QNH96567.1"/>
    <property type="molecule type" value="Genomic_DNA"/>
</dbReference>
<evidence type="ECO:0000256" key="2">
    <source>
        <dbReference type="ARBA" id="ARBA00022519"/>
    </source>
</evidence>
<proteinExistence type="inferred from homology"/>
<gene>
    <name evidence="14" type="ORF">GP473_07755</name>
</gene>
<feature type="transmembrane region" description="Helical" evidence="11">
    <location>
        <begin position="20"/>
        <end position="45"/>
    </location>
</feature>
<feature type="transmembrane region" description="Helical" evidence="11">
    <location>
        <begin position="246"/>
        <end position="266"/>
    </location>
</feature>
<evidence type="ECO:0000256" key="3">
    <source>
        <dbReference type="ARBA" id="ARBA00022692"/>
    </source>
</evidence>
<evidence type="ECO:0000256" key="6">
    <source>
        <dbReference type="ARBA" id="ARBA00022967"/>
    </source>
</evidence>
<evidence type="ECO:0000256" key="8">
    <source>
        <dbReference type="ARBA" id="ARBA00023136"/>
    </source>
</evidence>
<feature type="transmembrane region" description="Helical" evidence="11">
    <location>
        <begin position="57"/>
        <end position="77"/>
    </location>
</feature>
<dbReference type="Gene3D" id="3.40.50.300">
    <property type="entry name" value="P-loop containing nucleotide triphosphate hydrolases"/>
    <property type="match status" value="1"/>
</dbReference>
<dbReference type="PANTHER" id="PTHR24221:SF654">
    <property type="entry name" value="ATP-BINDING CASSETTE SUB-FAMILY B MEMBER 6"/>
    <property type="match status" value="1"/>
</dbReference>
<keyword evidence="5 14" id="KW-0067">ATP-binding</keyword>
<dbReference type="InterPro" id="IPR017871">
    <property type="entry name" value="ABC_transporter-like_CS"/>
</dbReference>
<accession>A0A7G7YPZ7</accession>
<dbReference type="SUPFAM" id="SSF90123">
    <property type="entry name" value="ABC transporter transmembrane region"/>
    <property type="match status" value="1"/>
</dbReference>
<feature type="region of interest" description="Disordered" evidence="10">
    <location>
        <begin position="315"/>
        <end position="347"/>
    </location>
</feature>
<dbReference type="PROSITE" id="PS50893">
    <property type="entry name" value="ABC_TRANSPORTER_2"/>
    <property type="match status" value="1"/>
</dbReference>
<evidence type="ECO:0000256" key="10">
    <source>
        <dbReference type="SAM" id="MobiDB-lite"/>
    </source>
</evidence>
<keyword evidence="7 11" id="KW-1133">Transmembrane helix</keyword>
<dbReference type="KEGG" id="cans:GP473_07755"/>
<evidence type="ECO:0000259" key="13">
    <source>
        <dbReference type="PROSITE" id="PS50929"/>
    </source>
</evidence>
<dbReference type="PROSITE" id="PS50929">
    <property type="entry name" value="ABC_TM1F"/>
    <property type="match status" value="1"/>
</dbReference>
<evidence type="ECO:0000256" key="5">
    <source>
        <dbReference type="ARBA" id="ARBA00022840"/>
    </source>
</evidence>
<name>A0A7G7YPZ7_9CORY</name>
<evidence type="ECO:0000313" key="14">
    <source>
        <dbReference type="EMBL" id="QNH96567.1"/>
    </source>
</evidence>
<evidence type="ECO:0000259" key="12">
    <source>
        <dbReference type="PROSITE" id="PS50893"/>
    </source>
</evidence>
<dbReference type="InterPro" id="IPR027417">
    <property type="entry name" value="P-loop_NTPase"/>
</dbReference>
<dbReference type="RefSeq" id="WP_186276809.1">
    <property type="nucleotide sequence ID" value="NZ_CP046883.1"/>
</dbReference>
<evidence type="ECO:0000256" key="9">
    <source>
        <dbReference type="ARBA" id="ARBA00023455"/>
    </source>
</evidence>
<dbReference type="Pfam" id="PF00664">
    <property type="entry name" value="ABC_membrane"/>
    <property type="match status" value="1"/>
</dbReference>
<feature type="transmembrane region" description="Helical" evidence="11">
    <location>
        <begin position="272"/>
        <end position="295"/>
    </location>
</feature>
<dbReference type="PROSITE" id="PS00211">
    <property type="entry name" value="ABC_TRANSPORTER_1"/>
    <property type="match status" value="1"/>
</dbReference>
<evidence type="ECO:0000256" key="11">
    <source>
        <dbReference type="SAM" id="Phobius"/>
    </source>
</evidence>
<keyword evidence="4" id="KW-0547">Nucleotide-binding</keyword>